<feature type="compositionally biased region" description="Low complexity" evidence="8">
    <location>
        <begin position="405"/>
        <end position="424"/>
    </location>
</feature>
<feature type="region of interest" description="Disordered" evidence="8">
    <location>
        <begin position="360"/>
        <end position="390"/>
    </location>
</feature>
<protein>
    <recommendedName>
        <fullName evidence="1">non-specific serine/threonine protein kinase</fullName>
        <ecNumber evidence="1">2.7.11.1</ecNumber>
    </recommendedName>
</protein>
<dbReference type="GO" id="GO:0005524">
    <property type="term" value="F:ATP binding"/>
    <property type="evidence" value="ECO:0007669"/>
    <property type="project" value="UniProtKB-UniRule"/>
</dbReference>
<feature type="compositionally biased region" description="Basic and acidic residues" evidence="8">
    <location>
        <begin position="320"/>
        <end position="331"/>
    </location>
</feature>
<keyword evidence="5 11" id="KW-0418">Kinase</keyword>
<dbReference type="Gene3D" id="3.30.200.20">
    <property type="entry name" value="Phosphorylase Kinase, domain 1"/>
    <property type="match status" value="1"/>
</dbReference>
<dbReference type="InterPro" id="IPR011009">
    <property type="entry name" value="Kinase-like_dom_sf"/>
</dbReference>
<evidence type="ECO:0000256" key="2">
    <source>
        <dbReference type="ARBA" id="ARBA00022527"/>
    </source>
</evidence>
<keyword evidence="12" id="KW-1185">Reference proteome</keyword>
<feature type="binding site" evidence="7">
    <location>
        <position position="52"/>
    </location>
    <ligand>
        <name>ATP</name>
        <dbReference type="ChEBI" id="CHEBI:30616"/>
    </ligand>
</feature>
<reference evidence="11" key="1">
    <citation type="journal article" date="2014" name="Int. J. Syst. Evol. Microbiol.">
        <title>Complete genome sequence of Corynebacterium casei LMG S-19264T (=DSM 44701T), isolated from a smear-ripened cheese.</title>
        <authorList>
            <consortium name="US DOE Joint Genome Institute (JGI-PGF)"/>
            <person name="Walter F."/>
            <person name="Albersmeier A."/>
            <person name="Kalinowski J."/>
            <person name="Ruckert C."/>
        </authorList>
    </citation>
    <scope>NUCLEOTIDE SEQUENCE</scope>
    <source>
        <strain evidence="11">CGMCC 4.7403</strain>
    </source>
</reference>
<dbReference type="InterPro" id="IPR017441">
    <property type="entry name" value="Protein_kinase_ATP_BS"/>
</dbReference>
<evidence type="ECO:0000313" key="11">
    <source>
        <dbReference type="EMBL" id="GHH86218.1"/>
    </source>
</evidence>
<dbReference type="PANTHER" id="PTHR43289">
    <property type="entry name" value="MITOGEN-ACTIVATED PROTEIN KINASE KINASE KINASE 20-RELATED"/>
    <property type="match status" value="1"/>
</dbReference>
<keyword evidence="9" id="KW-0472">Membrane</keyword>
<feature type="region of interest" description="Disordered" evidence="8">
    <location>
        <begin position="283"/>
        <end position="341"/>
    </location>
</feature>
<dbReference type="EMBL" id="BNAT01000006">
    <property type="protein sequence ID" value="GHH86218.1"/>
    <property type="molecule type" value="Genomic_DNA"/>
</dbReference>
<dbReference type="InterPro" id="IPR008271">
    <property type="entry name" value="Ser/Thr_kinase_AS"/>
</dbReference>
<feature type="transmembrane region" description="Helical" evidence="9">
    <location>
        <begin position="496"/>
        <end position="517"/>
    </location>
</feature>
<keyword evidence="4 7" id="KW-0547">Nucleotide-binding</keyword>
<feature type="compositionally biased region" description="Pro residues" evidence="8">
    <location>
        <begin position="471"/>
        <end position="481"/>
    </location>
</feature>
<keyword evidence="2 11" id="KW-0723">Serine/threonine-protein kinase</keyword>
<name>A0A919L6Z4_9ACTN</name>
<evidence type="ECO:0000256" key="8">
    <source>
        <dbReference type="SAM" id="MobiDB-lite"/>
    </source>
</evidence>
<evidence type="ECO:0000256" key="1">
    <source>
        <dbReference type="ARBA" id="ARBA00012513"/>
    </source>
</evidence>
<dbReference type="EC" id="2.7.11.1" evidence="1"/>
<proteinExistence type="predicted"/>
<dbReference type="InterPro" id="IPR000719">
    <property type="entry name" value="Prot_kinase_dom"/>
</dbReference>
<evidence type="ECO:0000256" key="5">
    <source>
        <dbReference type="ARBA" id="ARBA00022777"/>
    </source>
</evidence>
<feature type="region of interest" description="Disordered" evidence="8">
    <location>
        <begin position="405"/>
        <end position="481"/>
    </location>
</feature>
<sequence length="743" mass="76432">MSEAERAGESRQDKDARLLAGRYRLGGVLGRGGMGTVWRAKDETLGRTVAVKELRFPSSIDEDEKRRLITRTLREAKAIARIRNNAAVTVFDVVHEDDRPWIVMELVEGKSLAEVIREDGVLEPRRAAEVGLAILDVLRAAHREGILHRDVKPSNVLIDKHDGRVVLTDFGIAQVEGDPSITSTGMLVGAPSYISPERARGHKPGPAADLWSLGGLLYAAVEGVPPYDKGSAIATLTAVMTEPVPDPKRAGPLKDVIFGLLTKDPERRLDDAGARAMLNTVIHAPDPKEAEPLDATRVVPLPPVPEERPKKGGSGGAGAKRGEDGGGERPRAPRWSMRKGAAGAVAAGSAAVAAGIARGTTSAGDSGGTSGGNPGGSSGGTSGGTSRGAGVAKAASSASSAAVSAKSASVGVSPSAAARSGSAAEKAERATGAGASGQGAGKPVAGAVGARGGDVGVGNSVSAGRTSGWPQMPPPDLPPRPVPRAPITDVVSRRTLALIAVAVVLVVLGTVLALNLGGDDGSSDNSKGTDTKVAASSGAASGSSGEDESKDQDKGSAPSPDGHTTQEAGGSAGVASGSPSAGSGTSSGSASGDGSGDSGDLATETYQSSQGFSIGLPQEWKYQSTDAAGARFTGPDGQKLLVGWTSTPKDDPVADWKNQEGAMRRSQYQRIRIEAVNFRGWNTADWEFTYMESGTKYRSIDRGFVVDSQQGYALMYTAKASEWSGELRKDTWQTFTKTFEPKS</sequence>
<dbReference type="CDD" id="cd14014">
    <property type="entry name" value="STKc_PknB_like"/>
    <property type="match status" value="1"/>
</dbReference>
<keyword evidence="6 7" id="KW-0067">ATP-binding</keyword>
<feature type="region of interest" description="Disordered" evidence="8">
    <location>
        <begin position="516"/>
        <end position="603"/>
    </location>
</feature>
<dbReference type="Proteomes" id="UP000603227">
    <property type="component" value="Unassembled WGS sequence"/>
</dbReference>
<feature type="compositionally biased region" description="Low complexity" evidence="8">
    <location>
        <begin position="534"/>
        <end position="544"/>
    </location>
</feature>
<dbReference type="SMART" id="SM00220">
    <property type="entry name" value="S_TKc"/>
    <property type="match status" value="1"/>
</dbReference>
<dbReference type="Pfam" id="PF00069">
    <property type="entry name" value="Pkinase"/>
    <property type="match status" value="1"/>
</dbReference>
<keyword evidence="9" id="KW-0812">Transmembrane</keyword>
<evidence type="ECO:0000259" key="10">
    <source>
        <dbReference type="PROSITE" id="PS50011"/>
    </source>
</evidence>
<evidence type="ECO:0000256" key="9">
    <source>
        <dbReference type="SAM" id="Phobius"/>
    </source>
</evidence>
<keyword evidence="9" id="KW-1133">Transmembrane helix</keyword>
<evidence type="ECO:0000256" key="3">
    <source>
        <dbReference type="ARBA" id="ARBA00022679"/>
    </source>
</evidence>
<organism evidence="11 12">
    <name type="scientific">Streptomyces capitiformicae</name>
    <dbReference type="NCBI Taxonomy" id="2014920"/>
    <lineage>
        <taxon>Bacteria</taxon>
        <taxon>Bacillati</taxon>
        <taxon>Actinomycetota</taxon>
        <taxon>Actinomycetes</taxon>
        <taxon>Kitasatosporales</taxon>
        <taxon>Streptomycetaceae</taxon>
        <taxon>Streptomyces</taxon>
    </lineage>
</organism>
<dbReference type="PROSITE" id="PS00108">
    <property type="entry name" value="PROTEIN_KINASE_ST"/>
    <property type="match status" value="1"/>
</dbReference>
<gene>
    <name evidence="11" type="ORF">GCM10017771_22330</name>
</gene>
<evidence type="ECO:0000256" key="4">
    <source>
        <dbReference type="ARBA" id="ARBA00022741"/>
    </source>
</evidence>
<evidence type="ECO:0000256" key="7">
    <source>
        <dbReference type="PROSITE-ProRule" id="PRU10141"/>
    </source>
</evidence>
<reference evidence="11" key="2">
    <citation type="submission" date="2020-09" db="EMBL/GenBank/DDBJ databases">
        <authorList>
            <person name="Sun Q."/>
            <person name="Zhou Y."/>
        </authorList>
    </citation>
    <scope>NUCLEOTIDE SEQUENCE</scope>
    <source>
        <strain evidence="11">CGMCC 4.7403</strain>
    </source>
</reference>
<dbReference type="PROSITE" id="PS00107">
    <property type="entry name" value="PROTEIN_KINASE_ATP"/>
    <property type="match status" value="1"/>
</dbReference>
<dbReference type="AlphaFoldDB" id="A0A919L6Z4"/>
<dbReference type="GO" id="GO:0004674">
    <property type="term" value="F:protein serine/threonine kinase activity"/>
    <property type="evidence" value="ECO:0007669"/>
    <property type="project" value="UniProtKB-KW"/>
</dbReference>
<evidence type="ECO:0000256" key="6">
    <source>
        <dbReference type="ARBA" id="ARBA00022840"/>
    </source>
</evidence>
<feature type="compositionally biased region" description="Polar residues" evidence="8">
    <location>
        <begin position="459"/>
        <end position="469"/>
    </location>
</feature>
<feature type="compositionally biased region" description="Gly residues" evidence="8">
    <location>
        <begin position="365"/>
        <end position="387"/>
    </location>
</feature>
<feature type="compositionally biased region" description="Low complexity" evidence="8">
    <location>
        <begin position="573"/>
        <end position="590"/>
    </location>
</feature>
<dbReference type="Gene3D" id="1.10.510.10">
    <property type="entry name" value="Transferase(Phosphotransferase) domain 1"/>
    <property type="match status" value="1"/>
</dbReference>
<accession>A0A919L6Z4</accession>
<dbReference type="PROSITE" id="PS50011">
    <property type="entry name" value="PROTEIN_KINASE_DOM"/>
    <property type="match status" value="1"/>
</dbReference>
<dbReference type="SUPFAM" id="SSF56112">
    <property type="entry name" value="Protein kinase-like (PK-like)"/>
    <property type="match status" value="1"/>
</dbReference>
<feature type="domain" description="Protein kinase" evidence="10">
    <location>
        <begin position="23"/>
        <end position="282"/>
    </location>
</feature>
<comment type="caution">
    <text evidence="11">The sequence shown here is derived from an EMBL/GenBank/DDBJ whole genome shotgun (WGS) entry which is preliminary data.</text>
</comment>
<dbReference type="PANTHER" id="PTHR43289:SF6">
    <property type="entry name" value="SERINE_THREONINE-PROTEIN KINASE NEKL-3"/>
    <property type="match status" value="1"/>
</dbReference>
<evidence type="ECO:0000313" key="12">
    <source>
        <dbReference type="Proteomes" id="UP000603227"/>
    </source>
</evidence>
<dbReference type="RefSeq" id="WP_189782255.1">
    <property type="nucleotide sequence ID" value="NZ_BNAT01000006.1"/>
</dbReference>
<keyword evidence="3" id="KW-0808">Transferase</keyword>